<dbReference type="PROSITE" id="PS50006">
    <property type="entry name" value="FHA_DOMAIN"/>
    <property type="match status" value="1"/>
</dbReference>
<dbReference type="AlphaFoldDB" id="A0A8J2S3M1"/>
<reference evidence="3" key="1">
    <citation type="submission" date="2021-11" db="EMBL/GenBank/DDBJ databases">
        <authorList>
            <person name="Schell T."/>
        </authorList>
    </citation>
    <scope>NUCLEOTIDE SEQUENCE</scope>
    <source>
        <strain evidence="3">M5</strain>
    </source>
</reference>
<dbReference type="EMBL" id="CAKKLH010000331">
    <property type="protein sequence ID" value="CAH0112740.1"/>
    <property type="molecule type" value="Genomic_DNA"/>
</dbReference>
<dbReference type="SMART" id="SM00240">
    <property type="entry name" value="FHA"/>
    <property type="match status" value="1"/>
</dbReference>
<organism evidence="3 4">
    <name type="scientific">Daphnia galeata</name>
    <dbReference type="NCBI Taxonomy" id="27404"/>
    <lineage>
        <taxon>Eukaryota</taxon>
        <taxon>Metazoa</taxon>
        <taxon>Ecdysozoa</taxon>
        <taxon>Arthropoda</taxon>
        <taxon>Crustacea</taxon>
        <taxon>Branchiopoda</taxon>
        <taxon>Diplostraca</taxon>
        <taxon>Cladocera</taxon>
        <taxon>Anomopoda</taxon>
        <taxon>Daphniidae</taxon>
        <taxon>Daphnia</taxon>
    </lineage>
</organism>
<evidence type="ECO:0000313" key="4">
    <source>
        <dbReference type="Proteomes" id="UP000789390"/>
    </source>
</evidence>
<accession>A0A8J2S3M1</accession>
<feature type="domain" description="FHA" evidence="2">
    <location>
        <begin position="31"/>
        <end position="79"/>
    </location>
</feature>
<evidence type="ECO:0000259" key="2">
    <source>
        <dbReference type="PROSITE" id="PS50006"/>
    </source>
</evidence>
<protein>
    <recommendedName>
        <fullName evidence="2">FHA domain-containing protein</fullName>
    </recommendedName>
</protein>
<dbReference type="Gene3D" id="2.60.200.20">
    <property type="match status" value="1"/>
</dbReference>
<keyword evidence="1" id="KW-0175">Coiled coil</keyword>
<dbReference type="Proteomes" id="UP000789390">
    <property type="component" value="Unassembled WGS sequence"/>
</dbReference>
<evidence type="ECO:0000313" key="3">
    <source>
        <dbReference type="EMBL" id="CAH0112740.1"/>
    </source>
</evidence>
<comment type="caution">
    <text evidence="3">The sequence shown here is derived from an EMBL/GenBank/DDBJ whole genome shotgun (WGS) entry which is preliminary data.</text>
</comment>
<feature type="coiled-coil region" evidence="1">
    <location>
        <begin position="158"/>
        <end position="288"/>
    </location>
</feature>
<dbReference type="Pfam" id="PF00498">
    <property type="entry name" value="FHA"/>
    <property type="match status" value="1"/>
</dbReference>
<dbReference type="InterPro" id="IPR008984">
    <property type="entry name" value="SMAD_FHA_dom_sf"/>
</dbReference>
<dbReference type="SUPFAM" id="SSF49879">
    <property type="entry name" value="SMAD/FHA domain"/>
    <property type="match status" value="1"/>
</dbReference>
<name>A0A8J2S3M1_9CRUS</name>
<dbReference type="OrthoDB" id="6353679at2759"/>
<proteinExistence type="predicted"/>
<sequence>MTSSFPEAFLQRIGSSSNDKYKFLQLDRNEITVGRSRQNHIFIPDPLLSRKHVVFRSIQDQWTVENVGLNGVALNFTFLPPNSIASIHDMDTIEFGNTSKYVFAFRVPSEFGNEEPPAKKNKRDTFAIPDPLKDLSKPIEKVVSEEQINGNYFQTLQIEKLHEELVNAKHQLNSHSARIDSLERIFIQEQILDKYEFQRKECDEKRISNHLQAYQAKMQETEEMIASAGKDKQLLVEQKEFIVQQIVKGMDTLQERLKEETTLRKGAEKELREMRYKVEEEIKQLQRKGTEDEERYSLIRAELIDCEVQLKAKDKEIDEIQSRSAIGLEIYEALKLLRENQVSEGILQLPNGWIVDVEIPV</sequence>
<evidence type="ECO:0000256" key="1">
    <source>
        <dbReference type="SAM" id="Coils"/>
    </source>
</evidence>
<gene>
    <name evidence="3" type="ORF">DGAL_LOCUS16518</name>
</gene>
<keyword evidence="4" id="KW-1185">Reference proteome</keyword>
<dbReference type="InterPro" id="IPR000253">
    <property type="entry name" value="FHA_dom"/>
</dbReference>